<dbReference type="InterPro" id="IPR011990">
    <property type="entry name" value="TPR-like_helical_dom_sf"/>
</dbReference>
<sequence length="291" mass="32026">MDSEQDLTLIDAYLNGTLSAEEQAAVVERLARDNDFQELYKFTQSVQRVARQQERRRIKAMLQALDDKSASPEPVDETGSKVIPITSQPQDDLTIKAHTPKVIRWPLTSIGIAASIAAILLVWQPTRSSNDEVFAAYAGTTASTVTLPESVGPEVAGGMRGAETVVEGFSAAETEALAQAVYMLQAKEYDNAKVLLNELVQAKGEQPILLQNLAVAQLNSNEVAEAVRNLESLRQHPTQASRNQVEFDLALGYIKQGKLRQARALLQRVAQSRSTLARPAAAILDKMRWWF</sequence>
<dbReference type="AlphaFoldDB" id="A0A5R8WJG6"/>
<feature type="region of interest" description="Disordered" evidence="1">
    <location>
        <begin position="66"/>
        <end position="85"/>
    </location>
</feature>
<dbReference type="RefSeq" id="WP_138081104.1">
    <property type="nucleotide sequence ID" value="NZ_VAJM01000015.1"/>
</dbReference>
<name>A0A5R8WJG6_9BACT</name>
<accession>A0A5R8WJG6</accession>
<dbReference type="SUPFAM" id="SSF48452">
    <property type="entry name" value="TPR-like"/>
    <property type="match status" value="1"/>
</dbReference>
<evidence type="ECO:0000256" key="1">
    <source>
        <dbReference type="SAM" id="MobiDB-lite"/>
    </source>
</evidence>
<gene>
    <name evidence="2" type="ORF">FDY95_22095</name>
</gene>
<evidence type="ECO:0000313" key="3">
    <source>
        <dbReference type="Proteomes" id="UP000305517"/>
    </source>
</evidence>
<reference evidence="2 3" key="1">
    <citation type="submission" date="2019-05" db="EMBL/GenBank/DDBJ databases">
        <title>Hymenobacter edaphi sp. nov., isolated from abandoned arsenic-contaminated farmland soil.</title>
        <authorList>
            <person name="Nie L."/>
        </authorList>
    </citation>
    <scope>NUCLEOTIDE SEQUENCE [LARGE SCALE GENOMIC DNA]</scope>
    <source>
        <strain evidence="2 3">1-3-3-8</strain>
    </source>
</reference>
<keyword evidence="3" id="KW-1185">Reference proteome</keyword>
<dbReference type="OrthoDB" id="892723at2"/>
<evidence type="ECO:0008006" key="4">
    <source>
        <dbReference type="Google" id="ProtNLM"/>
    </source>
</evidence>
<protein>
    <recommendedName>
        <fullName evidence="4">Tetratricopeptide repeat protein</fullName>
    </recommendedName>
</protein>
<dbReference type="EMBL" id="VAJM01000015">
    <property type="protein sequence ID" value="TLM88876.1"/>
    <property type="molecule type" value="Genomic_DNA"/>
</dbReference>
<evidence type="ECO:0000313" key="2">
    <source>
        <dbReference type="EMBL" id="TLM88876.1"/>
    </source>
</evidence>
<proteinExistence type="predicted"/>
<comment type="caution">
    <text evidence="2">The sequence shown here is derived from an EMBL/GenBank/DDBJ whole genome shotgun (WGS) entry which is preliminary data.</text>
</comment>
<dbReference type="Gene3D" id="1.25.40.10">
    <property type="entry name" value="Tetratricopeptide repeat domain"/>
    <property type="match status" value="1"/>
</dbReference>
<dbReference type="Proteomes" id="UP000305517">
    <property type="component" value="Unassembled WGS sequence"/>
</dbReference>
<organism evidence="2 3">
    <name type="scientific">Hymenobacter jeollabukensis</name>
    <dbReference type="NCBI Taxonomy" id="2025313"/>
    <lineage>
        <taxon>Bacteria</taxon>
        <taxon>Pseudomonadati</taxon>
        <taxon>Bacteroidota</taxon>
        <taxon>Cytophagia</taxon>
        <taxon>Cytophagales</taxon>
        <taxon>Hymenobacteraceae</taxon>
        <taxon>Hymenobacter</taxon>
    </lineage>
</organism>